<feature type="transmembrane region" description="Helical" evidence="10">
    <location>
        <begin position="59"/>
        <end position="84"/>
    </location>
</feature>
<keyword evidence="3 10" id="KW-0812">Transmembrane</keyword>
<comment type="similarity">
    <text evidence="10">Belongs to the DHHC palmitoyltransferase family.</text>
</comment>
<keyword evidence="2 10" id="KW-0808">Transferase</keyword>
<dbReference type="AlphaFoldDB" id="A0A5M9N1J1"/>
<evidence type="ECO:0000256" key="1">
    <source>
        <dbReference type="ARBA" id="ARBA00004141"/>
    </source>
</evidence>
<dbReference type="Pfam" id="PF01529">
    <property type="entry name" value="DHHC"/>
    <property type="match status" value="1"/>
</dbReference>
<keyword evidence="6" id="KW-0564">Palmitate</keyword>
<evidence type="ECO:0000256" key="9">
    <source>
        <dbReference type="ARBA" id="ARBA00048048"/>
    </source>
</evidence>
<dbReference type="PROSITE" id="PS50216">
    <property type="entry name" value="DHHC"/>
    <property type="match status" value="1"/>
</dbReference>
<keyword evidence="8 10" id="KW-0012">Acyltransferase</keyword>
<evidence type="ECO:0000256" key="4">
    <source>
        <dbReference type="ARBA" id="ARBA00022989"/>
    </source>
</evidence>
<name>A0A5M9N1J1_9EURO</name>
<organism evidence="13 14">
    <name type="scientific">Aspergillus tanneri</name>
    <dbReference type="NCBI Taxonomy" id="1220188"/>
    <lineage>
        <taxon>Eukaryota</taxon>
        <taxon>Fungi</taxon>
        <taxon>Dikarya</taxon>
        <taxon>Ascomycota</taxon>
        <taxon>Pezizomycotina</taxon>
        <taxon>Eurotiomycetes</taxon>
        <taxon>Eurotiomycetidae</taxon>
        <taxon>Eurotiales</taxon>
        <taxon>Aspergillaceae</taxon>
        <taxon>Aspergillus</taxon>
        <taxon>Aspergillus subgen. Circumdati</taxon>
    </lineage>
</organism>
<feature type="domain" description="Palmitoyltransferase DHHC" evidence="12">
    <location>
        <begin position="1"/>
        <end position="101"/>
    </location>
</feature>
<evidence type="ECO:0000256" key="10">
    <source>
        <dbReference type="RuleBase" id="RU079119"/>
    </source>
</evidence>
<evidence type="ECO:0000313" key="13">
    <source>
        <dbReference type="EMBL" id="KAA8648437.1"/>
    </source>
</evidence>
<proteinExistence type="inferred from homology"/>
<dbReference type="OrthoDB" id="331948at2759"/>
<dbReference type="EC" id="2.3.1.225" evidence="10"/>
<keyword evidence="5 10" id="KW-0472">Membrane</keyword>
<evidence type="ECO:0000256" key="6">
    <source>
        <dbReference type="ARBA" id="ARBA00023139"/>
    </source>
</evidence>
<evidence type="ECO:0000256" key="2">
    <source>
        <dbReference type="ARBA" id="ARBA00022679"/>
    </source>
</evidence>
<dbReference type="GO" id="GO:0016020">
    <property type="term" value="C:membrane"/>
    <property type="evidence" value="ECO:0007669"/>
    <property type="project" value="UniProtKB-SubCell"/>
</dbReference>
<feature type="transmembrane region" description="Helical" evidence="10">
    <location>
        <begin position="20"/>
        <end position="39"/>
    </location>
</feature>
<comment type="subcellular location">
    <subcellularLocation>
        <location evidence="1">Membrane</location>
        <topology evidence="1">Multi-pass membrane protein</topology>
    </subcellularLocation>
</comment>
<evidence type="ECO:0000256" key="3">
    <source>
        <dbReference type="ARBA" id="ARBA00022692"/>
    </source>
</evidence>
<dbReference type="EMBL" id="QUQM01000003">
    <property type="protein sequence ID" value="KAA8648437.1"/>
    <property type="molecule type" value="Genomic_DNA"/>
</dbReference>
<dbReference type="PANTHER" id="PTHR12246">
    <property type="entry name" value="PALMITOYLTRANSFERASE ZDHHC16"/>
    <property type="match status" value="1"/>
</dbReference>
<dbReference type="GO" id="GO:0019706">
    <property type="term" value="F:protein-cysteine S-palmitoyltransferase activity"/>
    <property type="evidence" value="ECO:0007669"/>
    <property type="project" value="UniProtKB-EC"/>
</dbReference>
<evidence type="ECO:0000259" key="12">
    <source>
        <dbReference type="Pfam" id="PF01529"/>
    </source>
</evidence>
<feature type="region of interest" description="Disordered" evidence="11">
    <location>
        <begin position="179"/>
        <end position="208"/>
    </location>
</feature>
<dbReference type="RefSeq" id="XP_033427798.1">
    <property type="nucleotide sequence ID" value="XM_033568992.1"/>
</dbReference>
<dbReference type="GeneID" id="54327024"/>
<keyword evidence="7" id="KW-0449">Lipoprotein</keyword>
<dbReference type="InterPro" id="IPR001594">
    <property type="entry name" value="Palmitoyltrfase_DHHC"/>
</dbReference>
<gene>
    <name evidence="13" type="primary">PFA4</name>
    <name evidence="13" type="ORF">ATNIH1004_004322</name>
</gene>
<dbReference type="Proteomes" id="UP000324241">
    <property type="component" value="Unassembled WGS sequence"/>
</dbReference>
<comment type="catalytic activity">
    <reaction evidence="9 10">
        <text>L-cysteinyl-[protein] + hexadecanoyl-CoA = S-hexadecanoyl-L-cysteinyl-[protein] + CoA</text>
        <dbReference type="Rhea" id="RHEA:36683"/>
        <dbReference type="Rhea" id="RHEA-COMP:10131"/>
        <dbReference type="Rhea" id="RHEA-COMP:11032"/>
        <dbReference type="ChEBI" id="CHEBI:29950"/>
        <dbReference type="ChEBI" id="CHEBI:57287"/>
        <dbReference type="ChEBI" id="CHEBI:57379"/>
        <dbReference type="ChEBI" id="CHEBI:74151"/>
        <dbReference type="EC" id="2.3.1.225"/>
    </reaction>
</comment>
<evidence type="ECO:0000256" key="8">
    <source>
        <dbReference type="ARBA" id="ARBA00023315"/>
    </source>
</evidence>
<dbReference type="VEuPathDB" id="FungiDB:EYZ11_000321"/>
<dbReference type="InterPro" id="IPR039859">
    <property type="entry name" value="PFA4/ZDH16/20/ERF2-like"/>
</dbReference>
<comment type="caution">
    <text evidence="13">The sequence shown here is derived from an EMBL/GenBank/DDBJ whole genome shotgun (WGS) entry which is preliminary data.</text>
</comment>
<comment type="domain">
    <text evidence="10">The DHHC domain is required for palmitoyltransferase activity.</text>
</comment>
<keyword evidence="4 10" id="KW-1133">Transmembrane helix</keyword>
<sequence>MDHHCPWTSNCVSHFTFPHFVRFLFYAVTGMSYLETLLFERASIVWASRKLPSYLGPSVMQLAHLFILLVLNSLTVFVLLILLVRTLYSLGSNTTTIESWEIERHETLVRRARHFGGYLEGPGGTSVRIRKQEFPYDIGIWANIKAGMGDSGNVISWFWPLARTPDRTTGLQYEVNDFEEPDVSWPPPDPDRIPIRSGRYRPNEIPIGSGSFGRDEIEAFKRRKAEDLKRPRFNSGIQRRKRFHNRFGKDLNDVDPFHQIERAGDDDHDDGEEAWKNADGERLRDFGVDEDIEFYDEEDIPLGILLRQRAQRHH</sequence>
<evidence type="ECO:0000256" key="11">
    <source>
        <dbReference type="SAM" id="MobiDB-lite"/>
    </source>
</evidence>
<accession>A0A5M9N1J1</accession>
<evidence type="ECO:0000256" key="7">
    <source>
        <dbReference type="ARBA" id="ARBA00023288"/>
    </source>
</evidence>
<evidence type="ECO:0000313" key="14">
    <source>
        <dbReference type="Proteomes" id="UP000324241"/>
    </source>
</evidence>
<protein>
    <recommendedName>
        <fullName evidence="10">Palmitoyltransferase</fullName>
        <ecNumber evidence="10">2.3.1.225</ecNumber>
    </recommendedName>
</protein>
<reference evidence="13 14" key="1">
    <citation type="submission" date="2019-08" db="EMBL/GenBank/DDBJ databases">
        <title>The genome sequence of a newly discovered highly antifungal drug resistant Aspergillus species, Aspergillus tanneri NIH 1004.</title>
        <authorList>
            <person name="Mounaud S."/>
            <person name="Singh I."/>
            <person name="Joardar V."/>
            <person name="Pakala S."/>
            <person name="Pakala S."/>
            <person name="Venepally P."/>
            <person name="Chung J.K."/>
            <person name="Losada L."/>
            <person name="Nierman W.C."/>
        </authorList>
    </citation>
    <scope>NUCLEOTIDE SEQUENCE [LARGE SCALE GENOMIC DNA]</scope>
    <source>
        <strain evidence="13 14">NIH1004</strain>
    </source>
</reference>
<evidence type="ECO:0000256" key="5">
    <source>
        <dbReference type="ARBA" id="ARBA00023136"/>
    </source>
</evidence>